<dbReference type="AlphaFoldDB" id="A0A382MKK5"/>
<reference evidence="2" key="1">
    <citation type="submission" date="2018-05" db="EMBL/GenBank/DDBJ databases">
        <authorList>
            <person name="Lanie J.A."/>
            <person name="Ng W.-L."/>
            <person name="Kazmierczak K.M."/>
            <person name="Andrzejewski T.M."/>
            <person name="Davidsen T.M."/>
            <person name="Wayne K.J."/>
            <person name="Tettelin H."/>
            <person name="Glass J.I."/>
            <person name="Rusch D."/>
            <person name="Podicherti R."/>
            <person name="Tsui H.-C.T."/>
            <person name="Winkler M.E."/>
        </authorList>
    </citation>
    <scope>NUCLEOTIDE SEQUENCE</scope>
</reference>
<evidence type="ECO:0000256" key="1">
    <source>
        <dbReference type="SAM" id="Phobius"/>
    </source>
</evidence>
<proteinExistence type="predicted"/>
<accession>A0A382MKK5</accession>
<keyword evidence="1" id="KW-0472">Membrane</keyword>
<sequence>MDIYLLALLVMIITGWGFLRSFLVDTKKIVIPKWFDFSITIIIVVLTIYIVYDTFLVISS</sequence>
<protein>
    <submittedName>
        <fullName evidence="2">Uncharacterized protein</fullName>
    </submittedName>
</protein>
<feature type="transmembrane region" description="Helical" evidence="1">
    <location>
        <begin position="35"/>
        <end position="52"/>
    </location>
</feature>
<gene>
    <name evidence="2" type="ORF">METZ01_LOCUS300786</name>
</gene>
<keyword evidence="1" id="KW-0812">Transmembrane</keyword>
<dbReference type="EMBL" id="UINC01093479">
    <property type="protein sequence ID" value="SVC47932.1"/>
    <property type="molecule type" value="Genomic_DNA"/>
</dbReference>
<keyword evidence="1" id="KW-1133">Transmembrane helix</keyword>
<feature type="transmembrane region" description="Helical" evidence="1">
    <location>
        <begin position="6"/>
        <end position="23"/>
    </location>
</feature>
<evidence type="ECO:0000313" key="2">
    <source>
        <dbReference type="EMBL" id="SVC47932.1"/>
    </source>
</evidence>
<name>A0A382MKK5_9ZZZZ</name>
<organism evidence="2">
    <name type="scientific">marine metagenome</name>
    <dbReference type="NCBI Taxonomy" id="408172"/>
    <lineage>
        <taxon>unclassified sequences</taxon>
        <taxon>metagenomes</taxon>
        <taxon>ecological metagenomes</taxon>
    </lineage>
</organism>